<organism evidence="2 3">
    <name type="scientific">Armillaria borealis</name>
    <dbReference type="NCBI Taxonomy" id="47425"/>
    <lineage>
        <taxon>Eukaryota</taxon>
        <taxon>Fungi</taxon>
        <taxon>Dikarya</taxon>
        <taxon>Basidiomycota</taxon>
        <taxon>Agaricomycotina</taxon>
        <taxon>Agaricomycetes</taxon>
        <taxon>Agaricomycetidae</taxon>
        <taxon>Agaricales</taxon>
        <taxon>Marasmiineae</taxon>
        <taxon>Physalacriaceae</taxon>
        <taxon>Armillaria</taxon>
    </lineage>
</organism>
<feature type="compositionally biased region" description="Acidic residues" evidence="1">
    <location>
        <begin position="888"/>
        <end position="900"/>
    </location>
</feature>
<evidence type="ECO:0000313" key="2">
    <source>
        <dbReference type="EMBL" id="KAK0445773.1"/>
    </source>
</evidence>
<dbReference type="Proteomes" id="UP001175226">
    <property type="component" value="Unassembled WGS sequence"/>
</dbReference>
<feature type="region of interest" description="Disordered" evidence="1">
    <location>
        <begin position="888"/>
        <end position="920"/>
    </location>
</feature>
<accession>A0AA39MTM4</accession>
<dbReference type="EMBL" id="JAUEPT010000015">
    <property type="protein sequence ID" value="KAK0445773.1"/>
    <property type="molecule type" value="Genomic_DNA"/>
</dbReference>
<sequence length="966" mass="110001">MDPPPAPAFIPAKGPPGYFVQERLIPEPDNDDQPPPPPPDSNTDAINTPYIPLSLDNIPVIVPDLSFKPAAAEAATERRKVRVDTALRQMADGKDVDLEDVFKSLMEKCDEFDENVISSENPSSRDARLQMEGSWVDLVRRVLPNVPPENAWDPAVVAVVGPKFMFFLAHTTIPRSKDKKVIKSRTLVCFMNLFLHLVLRYTTDPVTKQKCGLQLLTKYNLFQRLKDQVQSLIFHLKLDRHFDKRWFFGRLEIQLVIDTAMKSRSTRLVKINTIMRILFPFYMTTRPSTLGPMCREYRDLGFYLKLENLRVYRRGDMDFTIAVHFKNYKGSNKALGDEQRFFLNSVTKSHNISFCVASWMMAYLFAIEAFETKYKTVGEMLAFKGLEYRLDPAMGGFALFPAAKPGGREFIIPYQACSSGGISESIGGLLTAAMLPMAGGYAFRREAGDAYGQMLTARIARDILRHVQDGCYREHYSRDVENYNVVRLRNNEVDGTPVPVNEQDYLSAAVQAIIRRGKEPEVRRKTAKVDKDAYLMTVDCVVAAKKALDEAWEAYFAVFTPRARKYSPRAETIGRLYDIVTGARPPAKNKFFELAEGITKDDLDAARDLTKEKSDEYYALRKKHGRKYTDATIRTRTVDFLEGTAEGTTEEADEALIKLREVCDFAKPIVYDASNNEVGDAPESLDTDVDFGQYGDPKGRANCGLHKLLHLADPSSTTADSLLEQETNASNFSPAVTNIDEADEQDLVELPVTLVRERFIIALLEPILQERELRECRDSETKRWTCKRCLEYVHRTPEQRNISFTHREKLKRHLDRLHCPWRELELKMVAHWTPESDELQQYRCPCGEFEYTDIDVVHQHMVSAECPKFLPHRIMLEEYNKLIEWQDEAGSDDEDESDVDENTKAINSSSTTHRRNKGKELPVTDEVLSTFETILSDHLPENFPPGGIELLTDFLATAKDHVSSSL</sequence>
<protein>
    <submittedName>
        <fullName evidence="2">Uncharacterized protein</fullName>
    </submittedName>
</protein>
<comment type="caution">
    <text evidence="2">The sequence shown here is derived from an EMBL/GenBank/DDBJ whole genome shotgun (WGS) entry which is preliminary data.</text>
</comment>
<gene>
    <name evidence="2" type="ORF">EV421DRAFT_1902139</name>
</gene>
<name>A0AA39MTM4_9AGAR</name>
<feature type="region of interest" description="Disordered" evidence="1">
    <location>
        <begin position="1"/>
        <end position="47"/>
    </location>
</feature>
<evidence type="ECO:0000256" key="1">
    <source>
        <dbReference type="SAM" id="MobiDB-lite"/>
    </source>
</evidence>
<proteinExistence type="predicted"/>
<evidence type="ECO:0000313" key="3">
    <source>
        <dbReference type="Proteomes" id="UP001175226"/>
    </source>
</evidence>
<keyword evidence="3" id="KW-1185">Reference proteome</keyword>
<reference evidence="2" key="1">
    <citation type="submission" date="2023-06" db="EMBL/GenBank/DDBJ databases">
        <authorList>
            <consortium name="Lawrence Berkeley National Laboratory"/>
            <person name="Ahrendt S."/>
            <person name="Sahu N."/>
            <person name="Indic B."/>
            <person name="Wong-Bajracharya J."/>
            <person name="Merenyi Z."/>
            <person name="Ke H.-M."/>
            <person name="Monk M."/>
            <person name="Kocsube S."/>
            <person name="Drula E."/>
            <person name="Lipzen A."/>
            <person name="Balint B."/>
            <person name="Henrissat B."/>
            <person name="Andreopoulos B."/>
            <person name="Martin F.M."/>
            <person name="Harder C.B."/>
            <person name="Rigling D."/>
            <person name="Ford K.L."/>
            <person name="Foster G.D."/>
            <person name="Pangilinan J."/>
            <person name="Papanicolaou A."/>
            <person name="Barry K."/>
            <person name="LaButti K."/>
            <person name="Viragh M."/>
            <person name="Koriabine M."/>
            <person name="Yan M."/>
            <person name="Riley R."/>
            <person name="Champramary S."/>
            <person name="Plett K.L."/>
            <person name="Tsai I.J."/>
            <person name="Slot J."/>
            <person name="Sipos G."/>
            <person name="Plett J."/>
            <person name="Nagy L.G."/>
            <person name="Grigoriev I.V."/>
        </authorList>
    </citation>
    <scope>NUCLEOTIDE SEQUENCE</scope>
    <source>
        <strain evidence="2">FPL87.14</strain>
    </source>
</reference>
<dbReference type="AlphaFoldDB" id="A0AA39MTM4"/>